<keyword evidence="4" id="KW-1185">Reference proteome</keyword>
<name>A0ABT9AXQ9_9ACTN</name>
<feature type="transmembrane region" description="Helical" evidence="2">
    <location>
        <begin position="183"/>
        <end position="203"/>
    </location>
</feature>
<accession>A0ABT9AXQ9</accession>
<evidence type="ECO:0000256" key="2">
    <source>
        <dbReference type="SAM" id="Phobius"/>
    </source>
</evidence>
<dbReference type="InterPro" id="IPR012507">
    <property type="entry name" value="YibE_F"/>
</dbReference>
<feature type="transmembrane region" description="Helical" evidence="2">
    <location>
        <begin position="239"/>
        <end position="261"/>
    </location>
</feature>
<feature type="transmembrane region" description="Helical" evidence="2">
    <location>
        <begin position="281"/>
        <end position="302"/>
    </location>
</feature>
<feature type="transmembrane region" description="Helical" evidence="2">
    <location>
        <begin position="209"/>
        <end position="227"/>
    </location>
</feature>
<proteinExistence type="predicted"/>
<keyword evidence="2" id="KW-0472">Membrane</keyword>
<feature type="transmembrane region" description="Helical" evidence="2">
    <location>
        <begin position="36"/>
        <end position="56"/>
    </location>
</feature>
<dbReference type="PANTHER" id="PTHR41771:SF1">
    <property type="entry name" value="MEMBRANE PROTEIN"/>
    <property type="match status" value="1"/>
</dbReference>
<keyword evidence="2" id="KW-1133">Transmembrane helix</keyword>
<gene>
    <name evidence="3" type="ORF">Q5722_02140</name>
</gene>
<keyword evidence="2" id="KW-0812">Transmembrane</keyword>
<protein>
    <submittedName>
        <fullName evidence="3">YibE/F family protein</fullName>
    </submittedName>
</protein>
<organism evidence="3 4">
    <name type="scientific">Nocardioides jiangxiensis</name>
    <dbReference type="NCBI Taxonomy" id="3064524"/>
    <lineage>
        <taxon>Bacteria</taxon>
        <taxon>Bacillati</taxon>
        <taxon>Actinomycetota</taxon>
        <taxon>Actinomycetes</taxon>
        <taxon>Propionibacteriales</taxon>
        <taxon>Nocardioidaceae</taxon>
        <taxon>Nocardioides</taxon>
    </lineage>
</organism>
<evidence type="ECO:0000313" key="3">
    <source>
        <dbReference type="EMBL" id="MDO7867157.1"/>
    </source>
</evidence>
<dbReference type="PANTHER" id="PTHR41771">
    <property type="entry name" value="MEMBRANE PROTEIN-RELATED"/>
    <property type="match status" value="1"/>
</dbReference>
<sequence>MAHTHGHSHAHSHGHSHGHDAAAFADVRTAATPRRALFAFLVLAAIATVVGLVQLWPDGHRPHAQYAATGVTYPSATVVDAHRPCPVIDPNADPADAPTMPQGCDGLTVKLADGTKVDVQAEPGATRSGLRAGDRVTLAKVPTPDGTTVYSYFGTQRSVPVGLLLAAFVLVVLLVARWRGLMALLGLGIAVLVVGFWMVPALLEGHAPVPVALTASATIMFVVLYAAHGLSVRTSTALAGTFVGLGVTALLGLQAVGWSRLSGLGAEASDPLRTYAGDLDFRALMVAAIVVAGLGVLNDVTITQASAVWELRAASATMTRREIYTSAMRIGRDHIASAIYTIVFVYAGTALTTLLFVALYDRTLLDMLLTEQFAEECVMTLASSIGLVLAMPATTVIAALTVSGPRTQGRRRAAW</sequence>
<dbReference type="Proteomes" id="UP001233314">
    <property type="component" value="Unassembled WGS sequence"/>
</dbReference>
<feature type="compositionally biased region" description="Basic residues" evidence="1">
    <location>
        <begin position="1"/>
        <end position="16"/>
    </location>
</feature>
<evidence type="ECO:0000256" key="1">
    <source>
        <dbReference type="SAM" id="MobiDB-lite"/>
    </source>
</evidence>
<feature type="transmembrane region" description="Helical" evidence="2">
    <location>
        <begin position="158"/>
        <end position="176"/>
    </location>
</feature>
<dbReference type="EMBL" id="JAUQTA010000001">
    <property type="protein sequence ID" value="MDO7867157.1"/>
    <property type="molecule type" value="Genomic_DNA"/>
</dbReference>
<reference evidence="3 4" key="1">
    <citation type="submission" date="2023-07" db="EMBL/GenBank/DDBJ databases">
        <title>Nocardioides sp. nov WY-20 isolated from soil.</title>
        <authorList>
            <person name="Liu B."/>
            <person name="Wan Y."/>
        </authorList>
    </citation>
    <scope>NUCLEOTIDE SEQUENCE [LARGE SCALE GENOMIC DNA]</scope>
    <source>
        <strain evidence="3 4">WY-20</strain>
    </source>
</reference>
<feature type="transmembrane region" description="Helical" evidence="2">
    <location>
        <begin position="338"/>
        <end position="360"/>
    </location>
</feature>
<dbReference type="RefSeq" id="WP_305026562.1">
    <property type="nucleotide sequence ID" value="NZ_JAUQTA010000001.1"/>
</dbReference>
<feature type="region of interest" description="Disordered" evidence="1">
    <location>
        <begin position="1"/>
        <end position="20"/>
    </location>
</feature>
<dbReference type="Pfam" id="PF07907">
    <property type="entry name" value="YibE_F"/>
    <property type="match status" value="1"/>
</dbReference>
<evidence type="ECO:0000313" key="4">
    <source>
        <dbReference type="Proteomes" id="UP001233314"/>
    </source>
</evidence>
<comment type="caution">
    <text evidence="3">The sequence shown here is derived from an EMBL/GenBank/DDBJ whole genome shotgun (WGS) entry which is preliminary data.</text>
</comment>
<feature type="transmembrane region" description="Helical" evidence="2">
    <location>
        <begin position="380"/>
        <end position="402"/>
    </location>
</feature>